<accession>A0A371CL50</accession>
<dbReference type="PANTHER" id="PTHR38248:SF2">
    <property type="entry name" value="FUNK1 11"/>
    <property type="match status" value="1"/>
</dbReference>
<keyword evidence="4" id="KW-1185">Reference proteome</keyword>
<feature type="compositionally biased region" description="Basic and acidic residues" evidence="1">
    <location>
        <begin position="385"/>
        <end position="408"/>
    </location>
</feature>
<gene>
    <name evidence="3" type="ORF">OH76DRAFT_257455</name>
</gene>
<organism evidence="3 4">
    <name type="scientific">Lentinus brumalis</name>
    <dbReference type="NCBI Taxonomy" id="2498619"/>
    <lineage>
        <taxon>Eukaryota</taxon>
        <taxon>Fungi</taxon>
        <taxon>Dikarya</taxon>
        <taxon>Basidiomycota</taxon>
        <taxon>Agaricomycotina</taxon>
        <taxon>Agaricomycetes</taxon>
        <taxon>Polyporales</taxon>
        <taxon>Polyporaceae</taxon>
        <taxon>Lentinus</taxon>
    </lineage>
</organism>
<dbReference type="Proteomes" id="UP000256964">
    <property type="component" value="Unassembled WGS sequence"/>
</dbReference>
<evidence type="ECO:0000313" key="3">
    <source>
        <dbReference type="EMBL" id="RDX41011.1"/>
    </source>
</evidence>
<dbReference type="InterPro" id="IPR040976">
    <property type="entry name" value="Pkinase_fungal"/>
</dbReference>
<name>A0A371CL50_9APHY</name>
<sequence>MSCYCLQSSDFLEAFLPLPPESQRKPKPPRIDFEDVAGFISERDLAERWVAIVNKNKSLCRGYVVCLPNDRWDPTNSSYFKVDGAIYPRRKHPTDGRPHWGRQRAFVQFRAGGPYNDPFDGAQAKMTSGIRVLASYTAYAFARQQRTASFVFLINGTEVRVSRWERAGTIFTEAFDYVRDPGLLSEFLWRFSMLPGEDQGLDPTALLLTRSHKWYKLMDKIALGPLEGQPADVCGDEGTMIPIPSGEHAPLSAFKYVREKFAASLQEDSPRYRVAVPTKHEGRFKYFLTGKPTFEASGLLGRGTRGYIAIDVETKCFVWLKDVWRPYYVNVQAEGINLETLQAADVSSIPTMLCAGDLRQETQMHNHWKPATDGQDSAKASEGSRGSKRDRPGTAKPTARSDKKEREQHRTRHLSHYRLVVSEVCLPLTDLKTPRQLVQVVLNCVQAHEDAVTNAKLLHGDLSIGNILILPTLVHRDGKYMVEWRGLLSDWECATPTGSKPGRHRPPGTWQFRSAALLYWLRLPIAVEDEVESFFHIILYLGARFLWSNISHVRPFLHSFFDSYELVKGTYRCGSKKMMAMQSAKTTIP</sequence>
<dbReference type="Pfam" id="PF17667">
    <property type="entry name" value="Pkinase_fungal"/>
    <property type="match status" value="1"/>
</dbReference>
<proteinExistence type="predicted"/>
<reference evidence="3 4" key="1">
    <citation type="journal article" date="2018" name="Biotechnol. Biofuels">
        <title>Integrative visual omics of the white-rot fungus Polyporus brumalis exposes the biotechnological potential of its oxidative enzymes for delignifying raw plant biomass.</title>
        <authorList>
            <person name="Miyauchi S."/>
            <person name="Rancon A."/>
            <person name="Drula E."/>
            <person name="Hage H."/>
            <person name="Chaduli D."/>
            <person name="Favel A."/>
            <person name="Grisel S."/>
            <person name="Henrissat B."/>
            <person name="Herpoel-Gimbert I."/>
            <person name="Ruiz-Duenas F.J."/>
            <person name="Chevret D."/>
            <person name="Hainaut M."/>
            <person name="Lin J."/>
            <person name="Wang M."/>
            <person name="Pangilinan J."/>
            <person name="Lipzen A."/>
            <person name="Lesage-Meessen L."/>
            <person name="Navarro D."/>
            <person name="Riley R."/>
            <person name="Grigoriev I.V."/>
            <person name="Zhou S."/>
            <person name="Raouche S."/>
            <person name="Rosso M.N."/>
        </authorList>
    </citation>
    <scope>NUCLEOTIDE SEQUENCE [LARGE SCALE GENOMIC DNA]</scope>
    <source>
        <strain evidence="3 4">BRFM 1820</strain>
    </source>
</reference>
<evidence type="ECO:0000313" key="4">
    <source>
        <dbReference type="Proteomes" id="UP000256964"/>
    </source>
</evidence>
<evidence type="ECO:0000259" key="2">
    <source>
        <dbReference type="Pfam" id="PF17667"/>
    </source>
</evidence>
<dbReference type="SUPFAM" id="SSF56112">
    <property type="entry name" value="Protein kinase-like (PK-like)"/>
    <property type="match status" value="1"/>
</dbReference>
<dbReference type="OrthoDB" id="2755887at2759"/>
<feature type="region of interest" description="Disordered" evidence="1">
    <location>
        <begin position="368"/>
        <end position="411"/>
    </location>
</feature>
<evidence type="ECO:0000256" key="1">
    <source>
        <dbReference type="SAM" id="MobiDB-lite"/>
    </source>
</evidence>
<dbReference type="InterPro" id="IPR011009">
    <property type="entry name" value="Kinase-like_dom_sf"/>
</dbReference>
<dbReference type="EMBL" id="KZ857527">
    <property type="protein sequence ID" value="RDX41011.1"/>
    <property type="molecule type" value="Genomic_DNA"/>
</dbReference>
<dbReference type="PANTHER" id="PTHR38248">
    <property type="entry name" value="FUNK1 6"/>
    <property type="match status" value="1"/>
</dbReference>
<protein>
    <recommendedName>
        <fullName evidence="2">Fungal-type protein kinase domain-containing protein</fullName>
    </recommendedName>
</protein>
<feature type="domain" description="Fungal-type protein kinase" evidence="2">
    <location>
        <begin position="123"/>
        <end position="540"/>
    </location>
</feature>
<dbReference type="AlphaFoldDB" id="A0A371CL50"/>